<dbReference type="GO" id="GO:0005829">
    <property type="term" value="C:cytosol"/>
    <property type="evidence" value="ECO:0007669"/>
    <property type="project" value="TreeGrafter"/>
</dbReference>
<dbReference type="GO" id="GO:0009116">
    <property type="term" value="P:nucleoside metabolic process"/>
    <property type="evidence" value="ECO:0007669"/>
    <property type="project" value="InterPro"/>
</dbReference>
<gene>
    <name evidence="5" type="ORF">COPCOM_00459</name>
</gene>
<evidence type="ECO:0000259" key="4">
    <source>
        <dbReference type="Pfam" id="PF01048"/>
    </source>
</evidence>
<dbReference type="EC" id="2.4.2.3" evidence="1"/>
<protein>
    <recommendedName>
        <fullName evidence="2">Uridine phosphorylase</fullName>
        <ecNumber evidence="1">2.4.2.3</ecNumber>
    </recommendedName>
</protein>
<evidence type="ECO:0000313" key="5">
    <source>
        <dbReference type="EMBL" id="EEG91202.1"/>
    </source>
</evidence>
<reference evidence="5 6" key="2">
    <citation type="submission" date="2009-03" db="EMBL/GenBank/DDBJ databases">
        <title>Draft genome sequence of Coprococcus comes (ATCC 27758).</title>
        <authorList>
            <person name="Sudarsanam P."/>
            <person name="Ley R."/>
            <person name="Guruge J."/>
            <person name="Turnbaugh P.J."/>
            <person name="Mahowald M."/>
            <person name="Liep D."/>
            <person name="Gordon J."/>
        </authorList>
    </citation>
    <scope>NUCLEOTIDE SEQUENCE [LARGE SCALE GENOMIC DNA]</scope>
    <source>
        <strain evidence="5 6">ATCC 27758</strain>
    </source>
</reference>
<accession>C0B5N8</accession>
<dbReference type="InterPro" id="IPR000845">
    <property type="entry name" value="Nucleoside_phosphorylase_d"/>
</dbReference>
<dbReference type="PANTHER" id="PTHR43691:SF11">
    <property type="entry name" value="FI09636P-RELATED"/>
    <property type="match status" value="1"/>
</dbReference>
<evidence type="ECO:0000256" key="3">
    <source>
        <dbReference type="ARBA" id="ARBA00048447"/>
    </source>
</evidence>
<dbReference type="HOGENOM" id="CLU_068457_0_0_9"/>
<dbReference type="GO" id="GO:0004850">
    <property type="term" value="F:uridine phosphorylase activity"/>
    <property type="evidence" value="ECO:0007669"/>
    <property type="project" value="UniProtKB-EC"/>
</dbReference>
<dbReference type="CDD" id="cd17767">
    <property type="entry name" value="UP_EcUdp-like"/>
    <property type="match status" value="1"/>
</dbReference>
<reference evidence="5 6" key="1">
    <citation type="submission" date="2009-02" db="EMBL/GenBank/DDBJ databases">
        <authorList>
            <person name="Fulton L."/>
            <person name="Clifton S."/>
            <person name="Fulton B."/>
            <person name="Xu J."/>
            <person name="Minx P."/>
            <person name="Pepin K.H."/>
            <person name="Johnson M."/>
            <person name="Bhonagiri V."/>
            <person name="Nash W.E."/>
            <person name="Mardis E.R."/>
            <person name="Wilson R.K."/>
        </authorList>
    </citation>
    <scope>NUCLEOTIDE SEQUENCE [LARGE SCALE GENOMIC DNA]</scope>
    <source>
        <strain evidence="5 6">ATCC 27758</strain>
    </source>
</reference>
<evidence type="ECO:0000256" key="2">
    <source>
        <dbReference type="ARBA" id="ARBA00021980"/>
    </source>
</evidence>
<evidence type="ECO:0000313" key="6">
    <source>
        <dbReference type="Proteomes" id="UP000003793"/>
    </source>
</evidence>
<dbReference type="PANTHER" id="PTHR43691">
    <property type="entry name" value="URIDINE PHOSPHORYLASE"/>
    <property type="match status" value="1"/>
</dbReference>
<dbReference type="SUPFAM" id="SSF53167">
    <property type="entry name" value="Purine and uridine phosphorylases"/>
    <property type="match status" value="1"/>
</dbReference>
<dbReference type="Proteomes" id="UP000003793">
    <property type="component" value="Unassembled WGS sequence"/>
</dbReference>
<dbReference type="AlphaFoldDB" id="C0B5N8"/>
<name>C0B5N8_9FIRM</name>
<comment type="caution">
    <text evidence="5">The sequence shown here is derived from an EMBL/GenBank/DDBJ whole genome shotgun (WGS) entry which is preliminary data.</text>
</comment>
<dbReference type="Pfam" id="PF01048">
    <property type="entry name" value="PNP_UDP_1"/>
    <property type="match status" value="1"/>
</dbReference>
<evidence type="ECO:0000256" key="1">
    <source>
        <dbReference type="ARBA" id="ARBA00011888"/>
    </source>
</evidence>
<dbReference type="EMBL" id="ABVR01000033">
    <property type="protein sequence ID" value="EEG91202.1"/>
    <property type="molecule type" value="Genomic_DNA"/>
</dbReference>
<dbReference type="InterPro" id="IPR035994">
    <property type="entry name" value="Nucleoside_phosphorylase_sf"/>
</dbReference>
<dbReference type="Gene3D" id="3.40.50.1580">
    <property type="entry name" value="Nucleoside phosphorylase domain"/>
    <property type="match status" value="1"/>
</dbReference>
<organism evidence="5 6">
    <name type="scientific">Coprococcus comes ATCC 27758</name>
    <dbReference type="NCBI Taxonomy" id="470146"/>
    <lineage>
        <taxon>Bacteria</taxon>
        <taxon>Bacillati</taxon>
        <taxon>Bacillota</taxon>
        <taxon>Clostridia</taxon>
        <taxon>Lachnospirales</taxon>
        <taxon>Lachnospiraceae</taxon>
        <taxon>Coprococcus</taxon>
    </lineage>
</organism>
<feature type="domain" description="Nucleoside phosphorylase" evidence="4">
    <location>
        <begin position="17"/>
        <end position="215"/>
    </location>
</feature>
<proteinExistence type="predicted"/>
<sequence>MQMSTLYMGASEETVAKYVLFSGDPWRVEVVKKYLDNPKKVAFMREFNTYTGTYKGVEITVTSTGIGAPSAAIAMEEMYESGMQVAVRMGTVMSMQDDMLGHFMIPIAAMRREGTSQSYVDLSYPAVADVELVNVMNETVQQMGKRYLNGLNCTMDGFYSCMHDSKFSLECGRDMSKTFEEVKKLGVTGIDMESSCILTLGRLMGVKTCILTVVTVLENLKETLKGQDRVDAEDLLCRTALEGIYNYHIKREDGKNE</sequence>
<comment type="catalytic activity">
    <reaction evidence="3">
        <text>uridine + phosphate = alpha-D-ribose 1-phosphate + uracil</text>
        <dbReference type="Rhea" id="RHEA:24388"/>
        <dbReference type="ChEBI" id="CHEBI:16704"/>
        <dbReference type="ChEBI" id="CHEBI:17568"/>
        <dbReference type="ChEBI" id="CHEBI:43474"/>
        <dbReference type="ChEBI" id="CHEBI:57720"/>
        <dbReference type="EC" id="2.4.2.3"/>
    </reaction>
</comment>